<dbReference type="Proteomes" id="UP000735302">
    <property type="component" value="Unassembled WGS sequence"/>
</dbReference>
<feature type="compositionally biased region" description="Basic and acidic residues" evidence="1">
    <location>
        <begin position="1"/>
        <end position="12"/>
    </location>
</feature>
<gene>
    <name evidence="2" type="ORF">PoB_000695400</name>
</gene>
<organism evidence="2 3">
    <name type="scientific">Plakobranchus ocellatus</name>
    <dbReference type="NCBI Taxonomy" id="259542"/>
    <lineage>
        <taxon>Eukaryota</taxon>
        <taxon>Metazoa</taxon>
        <taxon>Spiralia</taxon>
        <taxon>Lophotrochozoa</taxon>
        <taxon>Mollusca</taxon>
        <taxon>Gastropoda</taxon>
        <taxon>Heterobranchia</taxon>
        <taxon>Euthyneura</taxon>
        <taxon>Panpulmonata</taxon>
        <taxon>Sacoglossa</taxon>
        <taxon>Placobranchoidea</taxon>
        <taxon>Plakobranchidae</taxon>
        <taxon>Plakobranchus</taxon>
    </lineage>
</organism>
<sequence>MHCPRDVGEDRSPSSSDSNEDLHHNFRQGLDYTKEGGNVNNTKIFDYTRSLHSIEIGNITDGGVGYAGAEDGKVGHAEPDDRGMDHTVSENIVVDHQKHRMVEWIMQSQRMVEWVTYKQRKVECITQKKNSGVISQS</sequence>
<name>A0AAV3YDW1_9GAST</name>
<feature type="region of interest" description="Disordered" evidence="1">
    <location>
        <begin position="1"/>
        <end position="23"/>
    </location>
</feature>
<protein>
    <submittedName>
        <fullName evidence="2">Uncharacterized protein</fullName>
    </submittedName>
</protein>
<evidence type="ECO:0000313" key="2">
    <source>
        <dbReference type="EMBL" id="GFN80448.1"/>
    </source>
</evidence>
<proteinExistence type="predicted"/>
<keyword evidence="3" id="KW-1185">Reference proteome</keyword>
<accession>A0AAV3YDW1</accession>
<comment type="caution">
    <text evidence="2">The sequence shown here is derived from an EMBL/GenBank/DDBJ whole genome shotgun (WGS) entry which is preliminary data.</text>
</comment>
<reference evidence="2 3" key="1">
    <citation type="journal article" date="2021" name="Elife">
        <title>Chloroplast acquisition without the gene transfer in kleptoplastic sea slugs, Plakobranchus ocellatus.</title>
        <authorList>
            <person name="Maeda T."/>
            <person name="Takahashi S."/>
            <person name="Yoshida T."/>
            <person name="Shimamura S."/>
            <person name="Takaki Y."/>
            <person name="Nagai Y."/>
            <person name="Toyoda A."/>
            <person name="Suzuki Y."/>
            <person name="Arimoto A."/>
            <person name="Ishii H."/>
            <person name="Satoh N."/>
            <person name="Nishiyama T."/>
            <person name="Hasebe M."/>
            <person name="Maruyama T."/>
            <person name="Minagawa J."/>
            <person name="Obokata J."/>
            <person name="Shigenobu S."/>
        </authorList>
    </citation>
    <scope>NUCLEOTIDE SEQUENCE [LARGE SCALE GENOMIC DNA]</scope>
</reference>
<evidence type="ECO:0000313" key="3">
    <source>
        <dbReference type="Proteomes" id="UP000735302"/>
    </source>
</evidence>
<evidence type="ECO:0000256" key="1">
    <source>
        <dbReference type="SAM" id="MobiDB-lite"/>
    </source>
</evidence>
<dbReference type="AlphaFoldDB" id="A0AAV3YDW1"/>
<dbReference type="EMBL" id="BLXT01000825">
    <property type="protein sequence ID" value="GFN80448.1"/>
    <property type="molecule type" value="Genomic_DNA"/>
</dbReference>